<dbReference type="InterPro" id="IPR001841">
    <property type="entry name" value="Znf_RING"/>
</dbReference>
<dbReference type="AlphaFoldDB" id="A0AAV6LV83"/>
<feature type="non-terminal residue" evidence="9">
    <location>
        <position position="1"/>
    </location>
</feature>
<evidence type="ECO:0000256" key="3">
    <source>
        <dbReference type="ARBA" id="ARBA00022723"/>
    </source>
</evidence>
<gene>
    <name evidence="9" type="ORF">SDJN03_29920</name>
</gene>
<evidence type="ECO:0000259" key="8">
    <source>
        <dbReference type="PROSITE" id="PS50089"/>
    </source>
</evidence>
<comment type="caution">
    <text evidence="9">The sequence shown here is derived from an EMBL/GenBank/DDBJ whole genome shotgun (WGS) entry which is preliminary data.</text>
</comment>
<dbReference type="PROSITE" id="PS50089">
    <property type="entry name" value="ZF_RING_2"/>
    <property type="match status" value="1"/>
</dbReference>
<organism evidence="9 10">
    <name type="scientific">Cucurbita argyrosperma subsp. sororia</name>
    <dbReference type="NCBI Taxonomy" id="37648"/>
    <lineage>
        <taxon>Eukaryota</taxon>
        <taxon>Viridiplantae</taxon>
        <taxon>Streptophyta</taxon>
        <taxon>Embryophyta</taxon>
        <taxon>Tracheophyta</taxon>
        <taxon>Spermatophyta</taxon>
        <taxon>Magnoliopsida</taxon>
        <taxon>eudicotyledons</taxon>
        <taxon>Gunneridae</taxon>
        <taxon>Pentapetalae</taxon>
        <taxon>rosids</taxon>
        <taxon>fabids</taxon>
        <taxon>Cucurbitales</taxon>
        <taxon>Cucurbitaceae</taxon>
        <taxon>Cucurbiteae</taxon>
        <taxon>Cucurbita</taxon>
    </lineage>
</organism>
<evidence type="ECO:0000313" key="9">
    <source>
        <dbReference type="EMBL" id="KAG6571005.1"/>
    </source>
</evidence>
<dbReference type="EC" id="2.3.2.27" evidence="2"/>
<dbReference type="PANTHER" id="PTHR15710">
    <property type="entry name" value="E3 UBIQUITIN-PROTEIN LIGASE PRAJA"/>
    <property type="match status" value="1"/>
</dbReference>
<dbReference type="PANTHER" id="PTHR15710:SF196">
    <property type="entry name" value="F6A14.12 PROTEIN-RELATED"/>
    <property type="match status" value="1"/>
</dbReference>
<dbReference type="Proteomes" id="UP000685013">
    <property type="component" value="Chromosome 20"/>
</dbReference>
<name>A0AAV6LV83_9ROSI</name>
<evidence type="ECO:0000256" key="4">
    <source>
        <dbReference type="ARBA" id="ARBA00022771"/>
    </source>
</evidence>
<feature type="domain" description="RING-type" evidence="8">
    <location>
        <begin position="178"/>
        <end position="220"/>
    </location>
</feature>
<feature type="region of interest" description="Disordered" evidence="7">
    <location>
        <begin position="1"/>
        <end position="23"/>
    </location>
</feature>
<keyword evidence="3" id="KW-0479">Metal-binding</keyword>
<comment type="catalytic activity">
    <reaction evidence="1">
        <text>S-ubiquitinyl-[E2 ubiquitin-conjugating enzyme]-L-cysteine + [acceptor protein]-L-lysine = [E2 ubiquitin-conjugating enzyme]-L-cysteine + N(6)-ubiquitinyl-[acceptor protein]-L-lysine.</text>
        <dbReference type="EC" id="2.3.2.27"/>
    </reaction>
</comment>
<evidence type="ECO:0000256" key="2">
    <source>
        <dbReference type="ARBA" id="ARBA00012483"/>
    </source>
</evidence>
<protein>
    <recommendedName>
        <fullName evidence="2">RING-type E3 ubiquitin transferase</fullName>
        <ecNumber evidence="2">2.3.2.27</ecNumber>
    </recommendedName>
</protein>
<feature type="compositionally biased region" description="Polar residues" evidence="7">
    <location>
        <begin position="1"/>
        <end position="10"/>
    </location>
</feature>
<dbReference type="GO" id="GO:0061630">
    <property type="term" value="F:ubiquitin protein ligase activity"/>
    <property type="evidence" value="ECO:0007669"/>
    <property type="project" value="UniProtKB-EC"/>
</dbReference>
<proteinExistence type="predicted"/>
<dbReference type="EMBL" id="JAGKQH010000020">
    <property type="protein sequence ID" value="KAG6571005.1"/>
    <property type="molecule type" value="Genomic_DNA"/>
</dbReference>
<evidence type="ECO:0000256" key="1">
    <source>
        <dbReference type="ARBA" id="ARBA00000900"/>
    </source>
</evidence>
<evidence type="ECO:0000256" key="6">
    <source>
        <dbReference type="PROSITE-ProRule" id="PRU00175"/>
    </source>
</evidence>
<dbReference type="GO" id="GO:0008270">
    <property type="term" value="F:zinc ion binding"/>
    <property type="evidence" value="ECO:0007669"/>
    <property type="project" value="UniProtKB-KW"/>
</dbReference>
<sequence>MMSSATSSPIQHDLHSDGDEQSPPTLEVQMRSYIRLISGDLNQIVLETAPIPLRNSLFPLPPNARNIDPVFLQIYIADILLSLNIGAVASEVISAQIASFTLQLAEEHNDTNVHVVAVVDNVMESRFWRLQAVPVVQGGSAAVERREVVEEVAAANGRYRMEKVEAEEEEEEEDLGNCSICLDEMKCEGSEVIRTPCGHVYHESCIFRWLDNSDSCPLCRTQFPLMED</sequence>
<keyword evidence="10" id="KW-1185">Reference proteome</keyword>
<keyword evidence="5" id="KW-0862">Zinc</keyword>
<dbReference type="CDD" id="cd16454">
    <property type="entry name" value="RING-H2_PA-TM-RING"/>
    <property type="match status" value="1"/>
</dbReference>
<accession>A0AAV6LV83</accession>
<keyword evidence="4 6" id="KW-0863">Zinc-finger</keyword>
<evidence type="ECO:0000313" key="10">
    <source>
        <dbReference type="Proteomes" id="UP000685013"/>
    </source>
</evidence>
<dbReference type="GO" id="GO:0016567">
    <property type="term" value="P:protein ubiquitination"/>
    <property type="evidence" value="ECO:0007669"/>
    <property type="project" value="TreeGrafter"/>
</dbReference>
<dbReference type="GO" id="GO:0005737">
    <property type="term" value="C:cytoplasm"/>
    <property type="evidence" value="ECO:0007669"/>
    <property type="project" value="TreeGrafter"/>
</dbReference>
<evidence type="ECO:0000256" key="5">
    <source>
        <dbReference type="ARBA" id="ARBA00022833"/>
    </source>
</evidence>
<dbReference type="Pfam" id="PF13639">
    <property type="entry name" value="zf-RING_2"/>
    <property type="match status" value="1"/>
</dbReference>
<reference evidence="9 10" key="1">
    <citation type="journal article" date="2021" name="Hortic Res">
        <title>The domestication of Cucurbita argyrosperma as revealed by the genome of its wild relative.</title>
        <authorList>
            <person name="Barrera-Redondo J."/>
            <person name="Sanchez-de la Vega G."/>
            <person name="Aguirre-Liguori J.A."/>
            <person name="Castellanos-Morales G."/>
            <person name="Gutierrez-Guerrero Y.T."/>
            <person name="Aguirre-Dugua X."/>
            <person name="Aguirre-Planter E."/>
            <person name="Tenaillon M.I."/>
            <person name="Lira-Saade R."/>
            <person name="Eguiarte L.E."/>
        </authorList>
    </citation>
    <scope>NUCLEOTIDE SEQUENCE [LARGE SCALE GENOMIC DNA]</scope>
    <source>
        <strain evidence="9">JBR-2021</strain>
    </source>
</reference>
<dbReference type="SMART" id="SM00184">
    <property type="entry name" value="RING"/>
    <property type="match status" value="1"/>
</dbReference>
<evidence type="ECO:0000256" key="7">
    <source>
        <dbReference type="SAM" id="MobiDB-lite"/>
    </source>
</evidence>